<evidence type="ECO:0000259" key="4">
    <source>
        <dbReference type="PROSITE" id="PS00662"/>
    </source>
</evidence>
<dbReference type="EMBL" id="JBHSPF010000055">
    <property type="protein sequence ID" value="MFC5629191.1"/>
    <property type="molecule type" value="Genomic_DNA"/>
</dbReference>
<dbReference type="PANTHER" id="PTHR30258">
    <property type="entry name" value="TYPE II SECRETION SYSTEM PROTEIN GSPE-RELATED"/>
    <property type="match status" value="1"/>
</dbReference>
<keyword evidence="6" id="KW-1185">Reference proteome</keyword>
<dbReference type="Gene3D" id="3.40.50.300">
    <property type="entry name" value="P-loop containing nucleotide triphosphate hydrolases"/>
    <property type="match status" value="1"/>
</dbReference>
<dbReference type="PANTHER" id="PTHR30258:SF2">
    <property type="entry name" value="COMG OPERON PROTEIN 1"/>
    <property type="match status" value="1"/>
</dbReference>
<reference evidence="6" key="1">
    <citation type="journal article" date="2019" name="Int. J. Syst. Evol. Microbiol.">
        <title>The Global Catalogue of Microorganisms (GCM) 10K type strain sequencing project: providing services to taxonomists for standard genome sequencing and annotation.</title>
        <authorList>
            <consortium name="The Broad Institute Genomics Platform"/>
            <consortium name="The Broad Institute Genome Sequencing Center for Infectious Disease"/>
            <person name="Wu L."/>
            <person name="Ma J."/>
        </authorList>
    </citation>
    <scope>NUCLEOTIDE SEQUENCE [LARGE SCALE GENOMIC DNA]</scope>
    <source>
        <strain evidence="6">CGMCC 1.15790</strain>
    </source>
</reference>
<name>A0ABW0UB46_9BACI</name>
<dbReference type="SMART" id="SM00382">
    <property type="entry name" value="AAA"/>
    <property type="match status" value="1"/>
</dbReference>
<proteinExistence type="inferred from homology"/>
<dbReference type="InterPro" id="IPR001482">
    <property type="entry name" value="T2SS/T4SS_dom"/>
</dbReference>
<sequence>MKNVEKESKMLIERALALHATDIHFHPKESSTALMYRIHGKLYEMATLQQKEATRLIAHFKYRAGMDIGEERRPQDGSLQIETEKYPINLRFSTIPSLYHESLSVRLLPQQQRITLATLSFFPPLQHFFHSLIHQPGGIILLVGPTGSGKTTTLYAFMSEMAKHSRVISVEDPIEMRNDAFIQSEVNVTAKVTYEEMLRSALRHDPDVLMIGEIRDKATAHIAIRAALTGHLVCTTMHAISPFGALERLYDFGFSRNDLEETLLAIISQRLLPRICPFCYPSYCSPYCNHWNDRSRVPVFNILANEQLKAGLCKQKDKNKSYTYSSRDQLKKGMALGIFPPSVWKGAEEA</sequence>
<protein>
    <submittedName>
        <fullName evidence="5">Competence type IV pilus ATPase ComGA</fullName>
    </submittedName>
</protein>
<comment type="caution">
    <text evidence="5">The sequence shown here is derived from an EMBL/GenBank/DDBJ whole genome shotgun (WGS) entry which is preliminary data.</text>
</comment>
<evidence type="ECO:0000256" key="3">
    <source>
        <dbReference type="ARBA" id="ARBA00022840"/>
    </source>
</evidence>
<dbReference type="NCBIfam" id="NF041000">
    <property type="entry name" value="ATPase_ComGA"/>
    <property type="match status" value="1"/>
</dbReference>
<evidence type="ECO:0000256" key="2">
    <source>
        <dbReference type="ARBA" id="ARBA00022741"/>
    </source>
</evidence>
<dbReference type="InterPro" id="IPR027417">
    <property type="entry name" value="P-loop_NTPase"/>
</dbReference>
<comment type="similarity">
    <text evidence="1">Belongs to the GSP E family.</text>
</comment>
<accession>A0ABW0UB46</accession>
<feature type="domain" description="Bacterial type II secretion system protein E" evidence="4">
    <location>
        <begin position="202"/>
        <end position="216"/>
    </location>
</feature>
<dbReference type="PROSITE" id="PS00662">
    <property type="entry name" value="T2SP_E"/>
    <property type="match status" value="1"/>
</dbReference>
<keyword evidence="3" id="KW-0067">ATP-binding</keyword>
<evidence type="ECO:0000313" key="6">
    <source>
        <dbReference type="Proteomes" id="UP001596143"/>
    </source>
</evidence>
<evidence type="ECO:0000256" key="1">
    <source>
        <dbReference type="ARBA" id="ARBA00006611"/>
    </source>
</evidence>
<dbReference type="CDD" id="cd01129">
    <property type="entry name" value="PulE-GspE-like"/>
    <property type="match status" value="1"/>
</dbReference>
<gene>
    <name evidence="5" type="primary">comGA</name>
    <name evidence="5" type="ORF">ACFPTR_09985</name>
</gene>
<dbReference type="RefSeq" id="WP_270898488.1">
    <property type="nucleotide sequence ID" value="NZ_JBHSPF010000055.1"/>
</dbReference>
<dbReference type="Proteomes" id="UP001596143">
    <property type="component" value="Unassembled WGS sequence"/>
</dbReference>
<dbReference type="InterPro" id="IPR047667">
    <property type="entry name" value="ATPase_ComGA"/>
</dbReference>
<dbReference type="Pfam" id="PF00437">
    <property type="entry name" value="T2SSE"/>
    <property type="match status" value="1"/>
</dbReference>
<dbReference type="InterPro" id="IPR003593">
    <property type="entry name" value="AAA+_ATPase"/>
</dbReference>
<dbReference type="SUPFAM" id="SSF52540">
    <property type="entry name" value="P-loop containing nucleoside triphosphate hydrolases"/>
    <property type="match status" value="1"/>
</dbReference>
<organism evidence="5 6">
    <name type="scientific">Aliibacillus thermotolerans</name>
    <dbReference type="NCBI Taxonomy" id="1834418"/>
    <lineage>
        <taxon>Bacteria</taxon>
        <taxon>Bacillati</taxon>
        <taxon>Bacillota</taxon>
        <taxon>Bacilli</taxon>
        <taxon>Bacillales</taxon>
        <taxon>Bacillaceae</taxon>
        <taxon>Aliibacillus</taxon>
    </lineage>
</organism>
<evidence type="ECO:0000313" key="5">
    <source>
        <dbReference type="EMBL" id="MFC5629191.1"/>
    </source>
</evidence>
<keyword evidence="2" id="KW-0547">Nucleotide-binding</keyword>
<dbReference type="Gene3D" id="3.30.450.90">
    <property type="match status" value="1"/>
</dbReference>